<dbReference type="InterPro" id="IPR042120">
    <property type="entry name" value="MutL_C_dimsub"/>
</dbReference>
<dbReference type="InterPro" id="IPR038973">
    <property type="entry name" value="MutL/Mlh/Pms-like"/>
</dbReference>
<gene>
    <name evidence="5" type="primary">mutL</name>
    <name evidence="9" type="ordered locus">Plabr_3417</name>
</gene>
<dbReference type="OrthoDB" id="9763467at2"/>
<proteinExistence type="inferred from homology"/>
<evidence type="ECO:0000313" key="9">
    <source>
        <dbReference type="EMBL" id="ADY61014.1"/>
    </source>
</evidence>
<dbReference type="PANTHER" id="PTHR10073:SF12">
    <property type="entry name" value="DNA MISMATCH REPAIR PROTEIN MLH1"/>
    <property type="match status" value="1"/>
</dbReference>
<evidence type="ECO:0000256" key="3">
    <source>
        <dbReference type="ARBA" id="ARBA00022763"/>
    </source>
</evidence>
<comment type="similarity">
    <text evidence="1 5">Belongs to the DNA mismatch repair MutL/HexB family.</text>
</comment>
<dbReference type="GO" id="GO:0030983">
    <property type="term" value="F:mismatched DNA binding"/>
    <property type="evidence" value="ECO:0007669"/>
    <property type="project" value="InterPro"/>
</dbReference>
<dbReference type="SMART" id="SM00853">
    <property type="entry name" value="MutL_C"/>
    <property type="match status" value="1"/>
</dbReference>
<dbReference type="SUPFAM" id="SSF55874">
    <property type="entry name" value="ATPase domain of HSP90 chaperone/DNA topoisomerase II/histidine kinase"/>
    <property type="match status" value="1"/>
</dbReference>
<feature type="region of interest" description="Disordered" evidence="6">
    <location>
        <begin position="370"/>
        <end position="403"/>
    </location>
</feature>
<dbReference type="CDD" id="cd00782">
    <property type="entry name" value="MutL_Trans"/>
    <property type="match status" value="1"/>
</dbReference>
<dbReference type="GO" id="GO:0005524">
    <property type="term" value="F:ATP binding"/>
    <property type="evidence" value="ECO:0007669"/>
    <property type="project" value="InterPro"/>
</dbReference>
<dbReference type="Pfam" id="PF01119">
    <property type="entry name" value="DNA_mis_repair"/>
    <property type="match status" value="1"/>
</dbReference>
<dbReference type="Gene3D" id="3.30.230.10">
    <property type="match status" value="1"/>
</dbReference>
<evidence type="ECO:0000256" key="6">
    <source>
        <dbReference type="SAM" id="MobiDB-lite"/>
    </source>
</evidence>
<dbReference type="EMBL" id="CP002546">
    <property type="protein sequence ID" value="ADY61014.1"/>
    <property type="molecule type" value="Genomic_DNA"/>
</dbReference>
<dbReference type="SUPFAM" id="SSF118116">
    <property type="entry name" value="DNA mismatch repair protein MutL"/>
    <property type="match status" value="1"/>
</dbReference>
<dbReference type="GO" id="GO:0032300">
    <property type="term" value="C:mismatch repair complex"/>
    <property type="evidence" value="ECO:0007669"/>
    <property type="project" value="InterPro"/>
</dbReference>
<dbReference type="InterPro" id="IPR020568">
    <property type="entry name" value="Ribosomal_Su5_D2-typ_SF"/>
</dbReference>
<dbReference type="Pfam" id="PF13589">
    <property type="entry name" value="HATPase_c_3"/>
    <property type="match status" value="1"/>
</dbReference>
<evidence type="ECO:0000256" key="4">
    <source>
        <dbReference type="ARBA" id="ARBA00023204"/>
    </source>
</evidence>
<dbReference type="InterPro" id="IPR042121">
    <property type="entry name" value="MutL_C_regsub"/>
</dbReference>
<dbReference type="GO" id="GO:0140664">
    <property type="term" value="F:ATP-dependent DNA damage sensor activity"/>
    <property type="evidence" value="ECO:0007669"/>
    <property type="project" value="InterPro"/>
</dbReference>
<evidence type="ECO:0000256" key="5">
    <source>
        <dbReference type="HAMAP-Rule" id="MF_00149"/>
    </source>
</evidence>
<dbReference type="SUPFAM" id="SSF54211">
    <property type="entry name" value="Ribosomal protein S5 domain 2-like"/>
    <property type="match status" value="1"/>
</dbReference>
<dbReference type="eggNOG" id="COG3170">
    <property type="taxonomic scope" value="Bacteria"/>
</dbReference>
<feature type="compositionally biased region" description="Polar residues" evidence="6">
    <location>
        <begin position="434"/>
        <end position="455"/>
    </location>
</feature>
<dbReference type="InterPro" id="IPR013507">
    <property type="entry name" value="DNA_mismatch_S5_2-like"/>
</dbReference>
<evidence type="ECO:0000256" key="1">
    <source>
        <dbReference type="ARBA" id="ARBA00006082"/>
    </source>
</evidence>
<evidence type="ECO:0000259" key="7">
    <source>
        <dbReference type="SMART" id="SM00853"/>
    </source>
</evidence>
<dbReference type="Gene3D" id="3.30.1370.100">
    <property type="entry name" value="MutL, C-terminal domain, regulatory subdomain"/>
    <property type="match status" value="1"/>
</dbReference>
<dbReference type="NCBIfam" id="TIGR00585">
    <property type="entry name" value="mutl"/>
    <property type="match status" value="1"/>
</dbReference>
<dbReference type="InterPro" id="IPR014762">
    <property type="entry name" value="DNA_mismatch_repair_CS"/>
</dbReference>
<keyword evidence="10" id="KW-1185">Reference proteome</keyword>
<dbReference type="InterPro" id="IPR036890">
    <property type="entry name" value="HATPase_C_sf"/>
</dbReference>
<dbReference type="HOGENOM" id="CLU_004131_4_2_0"/>
<dbReference type="Proteomes" id="UP000006860">
    <property type="component" value="Chromosome"/>
</dbReference>
<comment type="function">
    <text evidence="5">This protein is involved in the repair of mismatches in DNA. It is required for dam-dependent methyl-directed DNA mismatch repair. May act as a 'molecular matchmaker', a protein that promotes the formation of a stable complex between two or more DNA-binding proteins in an ATP-dependent manner without itself being part of a final effector complex.</text>
</comment>
<dbReference type="STRING" id="756272.Plabr_3417"/>
<dbReference type="GO" id="GO:0016887">
    <property type="term" value="F:ATP hydrolysis activity"/>
    <property type="evidence" value="ECO:0007669"/>
    <property type="project" value="InterPro"/>
</dbReference>
<dbReference type="KEGG" id="pbs:Plabr_3417"/>
<protein>
    <recommendedName>
        <fullName evidence="2 5">DNA mismatch repair protein MutL</fullName>
    </recommendedName>
</protein>
<name>F0SM59_RUBBR</name>
<dbReference type="Gene3D" id="3.30.565.10">
    <property type="entry name" value="Histidine kinase-like ATPase, C-terminal domain"/>
    <property type="match status" value="1"/>
</dbReference>
<dbReference type="AlphaFoldDB" id="F0SM59"/>
<dbReference type="InterPro" id="IPR002099">
    <property type="entry name" value="MutL/Mlh/PMS"/>
</dbReference>
<dbReference type="InterPro" id="IPR020667">
    <property type="entry name" value="DNA_mismatch_repair_MutL"/>
</dbReference>
<sequence length="646" mass="71439">MESVSRIQVLTPAVVNKIAAGEVIERPASVIKELLENSLDALCNRIDVEVEDGGAELIRIVDDGEGILPDDLPLAVTSHATSKLRQADDLFCVQTMGFRGEALASIAEVSQFRLRSRARGESIGAELAVNCGQRSEIVPCGMAQGTQIEIRQLFCNTPVRRKFLKKAGTEFGYISEQFSRVALAVPRLQMSLTHNGKNVYRLPAGQQLLERLTLFYGSSVTDKLIPIETQHHNVRLWGYVGHPSLHKGTRKSQYLFLNGRYIQDRSLLHALNEAYRGLVMVGRHPVAFLFIEMPGDQVDVNVHPTKSEVRFRDGSLLFRMLLSTLRTKFLQSDLQSTLSIKPAGNPAAPTLQNKQERVERDLVSWAKQQLEHQVAQRVTTPPDAPSPMPAAPSQPMEKSEAGSDDLGADAFLAAMENSGGNEPTTVPFAEQEPVASTASDMQSASMPVPQPSEQRSGIPALQVDDCYIVLSTDQGLTVIDQHALHERVLYERFRNKILEERVEVQKLLVPLTLELSDEQVALLLDQQQMLQQMGFQVEEFGRGMLAVASHPVFLGHQVIEDVIRGFADKLGSSETVTRRDLLDETLHMMACKAAVKAGQKLTPDEIVSLLAQRDIVDDAHHCPHGRPTALVLSREELDRQFGRLGA</sequence>
<accession>F0SM59</accession>
<feature type="domain" description="DNA mismatch repair protein S5" evidence="8">
    <location>
        <begin position="212"/>
        <end position="330"/>
    </location>
</feature>
<organism evidence="9 10">
    <name type="scientific">Rubinisphaera brasiliensis (strain ATCC 49424 / DSM 5305 / JCM 21570 / IAM 15109 / NBRC 103401 / IFAM 1448)</name>
    <name type="common">Planctomyces brasiliensis</name>
    <dbReference type="NCBI Taxonomy" id="756272"/>
    <lineage>
        <taxon>Bacteria</taxon>
        <taxon>Pseudomonadati</taxon>
        <taxon>Planctomycetota</taxon>
        <taxon>Planctomycetia</taxon>
        <taxon>Planctomycetales</taxon>
        <taxon>Planctomycetaceae</taxon>
        <taxon>Rubinisphaera</taxon>
    </lineage>
</organism>
<keyword evidence="4 5" id="KW-0234">DNA repair</keyword>
<dbReference type="PANTHER" id="PTHR10073">
    <property type="entry name" value="DNA MISMATCH REPAIR PROTEIN MLH, PMS, MUTL"/>
    <property type="match status" value="1"/>
</dbReference>
<evidence type="ECO:0000313" key="10">
    <source>
        <dbReference type="Proteomes" id="UP000006860"/>
    </source>
</evidence>
<dbReference type="InterPro" id="IPR014790">
    <property type="entry name" value="MutL_C"/>
</dbReference>
<dbReference type="Pfam" id="PF08676">
    <property type="entry name" value="MutL_C"/>
    <property type="match status" value="1"/>
</dbReference>
<dbReference type="CDD" id="cd16926">
    <property type="entry name" value="HATPase_MutL-MLH-PMS-like"/>
    <property type="match status" value="1"/>
</dbReference>
<dbReference type="GO" id="GO:0006298">
    <property type="term" value="P:mismatch repair"/>
    <property type="evidence" value="ECO:0007669"/>
    <property type="project" value="UniProtKB-UniRule"/>
</dbReference>
<dbReference type="PROSITE" id="PS00058">
    <property type="entry name" value="DNA_MISMATCH_REPAIR_1"/>
    <property type="match status" value="1"/>
</dbReference>
<dbReference type="RefSeq" id="WP_013629733.1">
    <property type="nucleotide sequence ID" value="NC_015174.1"/>
</dbReference>
<keyword evidence="3 5" id="KW-0227">DNA damage</keyword>
<feature type="domain" description="MutL C-terminal dimerisation" evidence="7">
    <location>
        <begin position="460"/>
        <end position="601"/>
    </location>
</feature>
<evidence type="ECO:0000259" key="8">
    <source>
        <dbReference type="SMART" id="SM01340"/>
    </source>
</evidence>
<reference evidence="10" key="1">
    <citation type="submission" date="2011-02" db="EMBL/GenBank/DDBJ databases">
        <title>The complete genome of Planctomyces brasiliensis DSM 5305.</title>
        <authorList>
            <person name="Lucas S."/>
            <person name="Copeland A."/>
            <person name="Lapidus A."/>
            <person name="Bruce D."/>
            <person name="Goodwin L."/>
            <person name="Pitluck S."/>
            <person name="Kyrpides N."/>
            <person name="Mavromatis K."/>
            <person name="Pagani I."/>
            <person name="Ivanova N."/>
            <person name="Ovchinnikova G."/>
            <person name="Lu M."/>
            <person name="Detter J.C."/>
            <person name="Han C."/>
            <person name="Land M."/>
            <person name="Hauser L."/>
            <person name="Markowitz V."/>
            <person name="Cheng J.-F."/>
            <person name="Hugenholtz P."/>
            <person name="Woyke T."/>
            <person name="Wu D."/>
            <person name="Tindall B."/>
            <person name="Pomrenke H.G."/>
            <person name="Brambilla E."/>
            <person name="Klenk H.-P."/>
            <person name="Eisen J.A."/>
        </authorList>
    </citation>
    <scope>NUCLEOTIDE SEQUENCE [LARGE SCALE GENOMIC DNA]</scope>
    <source>
        <strain evidence="10">ATCC 49424 / DSM 5305 / JCM 21570 / NBRC 103401 / IFAM 1448</strain>
    </source>
</reference>
<dbReference type="FunFam" id="3.30.565.10:FF:000003">
    <property type="entry name" value="DNA mismatch repair endonuclease MutL"/>
    <property type="match status" value="1"/>
</dbReference>
<feature type="region of interest" description="Disordered" evidence="6">
    <location>
        <begin position="432"/>
        <end position="456"/>
    </location>
</feature>
<dbReference type="SMART" id="SM01340">
    <property type="entry name" value="DNA_mis_repair"/>
    <property type="match status" value="1"/>
</dbReference>
<dbReference type="InterPro" id="IPR014721">
    <property type="entry name" value="Ribsml_uS5_D2-typ_fold_subgr"/>
</dbReference>
<dbReference type="Gene3D" id="3.30.1540.20">
    <property type="entry name" value="MutL, C-terminal domain, dimerisation subdomain"/>
    <property type="match status" value="1"/>
</dbReference>
<dbReference type="InterPro" id="IPR037198">
    <property type="entry name" value="MutL_C_sf"/>
</dbReference>
<dbReference type="HAMAP" id="MF_00149">
    <property type="entry name" value="DNA_mis_repair"/>
    <property type="match status" value="1"/>
</dbReference>
<dbReference type="eggNOG" id="COG0323">
    <property type="taxonomic scope" value="Bacteria"/>
</dbReference>
<evidence type="ECO:0000256" key="2">
    <source>
        <dbReference type="ARBA" id="ARBA00021975"/>
    </source>
</evidence>
<feature type="compositionally biased region" description="Pro residues" evidence="6">
    <location>
        <begin position="382"/>
        <end position="392"/>
    </location>
</feature>